<dbReference type="GO" id="GO:0033017">
    <property type="term" value="C:sarcoplasmic reticulum membrane"/>
    <property type="evidence" value="ECO:0007669"/>
    <property type="project" value="TreeGrafter"/>
</dbReference>
<comment type="similarity">
    <text evidence="5">Belongs to the FKBP-type PPIase family. FKBP1 subfamily.</text>
</comment>
<comment type="catalytic activity">
    <reaction evidence="1 6">
        <text>[protein]-peptidylproline (omega=180) = [protein]-peptidylproline (omega=0)</text>
        <dbReference type="Rhea" id="RHEA:16237"/>
        <dbReference type="Rhea" id="RHEA-COMP:10747"/>
        <dbReference type="Rhea" id="RHEA-COMP:10748"/>
        <dbReference type="ChEBI" id="CHEBI:83833"/>
        <dbReference type="ChEBI" id="CHEBI:83834"/>
        <dbReference type="EC" id="5.2.1.8"/>
    </reaction>
</comment>
<dbReference type="FunFam" id="3.10.50.40:FF:000024">
    <property type="entry name" value="Peptidyl-prolyl cis-trans isomerase FKBP1A"/>
    <property type="match status" value="1"/>
</dbReference>
<reference evidence="9" key="2">
    <citation type="submission" date="2025-09" db="UniProtKB">
        <authorList>
            <consortium name="Ensembl"/>
        </authorList>
    </citation>
    <scope>IDENTIFICATION</scope>
</reference>
<dbReference type="GeneTree" id="ENSGT00940000153311"/>
<dbReference type="InterPro" id="IPR046357">
    <property type="entry name" value="PPIase_dom_sf"/>
</dbReference>
<organism evidence="9 10">
    <name type="scientific">Canis lupus dingo</name>
    <name type="common">dingo</name>
    <dbReference type="NCBI Taxonomy" id="286419"/>
    <lineage>
        <taxon>Eukaryota</taxon>
        <taxon>Metazoa</taxon>
        <taxon>Chordata</taxon>
        <taxon>Craniata</taxon>
        <taxon>Vertebrata</taxon>
        <taxon>Euteleostomi</taxon>
        <taxon>Mammalia</taxon>
        <taxon>Eutheria</taxon>
        <taxon>Laurasiatheria</taxon>
        <taxon>Carnivora</taxon>
        <taxon>Caniformia</taxon>
        <taxon>Canidae</taxon>
        <taxon>Canis</taxon>
    </lineage>
</organism>
<name>A0A8C0JZN2_CANLU</name>
<evidence type="ECO:0000256" key="2">
    <source>
        <dbReference type="ARBA" id="ARBA00013194"/>
    </source>
</evidence>
<evidence type="ECO:0000259" key="8">
    <source>
        <dbReference type="PROSITE" id="PS50059"/>
    </source>
</evidence>
<evidence type="ECO:0000256" key="7">
    <source>
        <dbReference type="SAM" id="MobiDB-lite"/>
    </source>
</evidence>
<protein>
    <recommendedName>
        <fullName evidence="2 6">peptidylprolyl isomerase</fullName>
        <ecNumber evidence="2 6">5.2.1.8</ecNumber>
    </recommendedName>
</protein>
<evidence type="ECO:0000256" key="6">
    <source>
        <dbReference type="PROSITE-ProRule" id="PRU00277"/>
    </source>
</evidence>
<keyword evidence="4 6" id="KW-0413">Isomerase</keyword>
<dbReference type="Gene3D" id="3.10.50.40">
    <property type="match status" value="1"/>
</dbReference>
<dbReference type="GO" id="GO:0003755">
    <property type="term" value="F:peptidyl-prolyl cis-trans isomerase activity"/>
    <property type="evidence" value="ECO:0007669"/>
    <property type="project" value="UniProtKB-KW"/>
</dbReference>
<sequence length="147" mass="16163">LIPRRGEAPRAEAEPGPRRQVRCRSTPPAARPAPRAEAEPGLQVETISPGDGRTFPKRGQTCVVHYTGMLEDGKKFDSSRDRNKPFKFMLGKQEVIRGWEEGVAQMSVGQRAKLTISPDYAYGATGHPGIIPPNATLVFDVELLKLE</sequence>
<evidence type="ECO:0000256" key="5">
    <source>
        <dbReference type="ARBA" id="ARBA00038106"/>
    </source>
</evidence>
<feature type="domain" description="PPIase FKBP-type" evidence="8">
    <location>
        <begin position="59"/>
        <end position="147"/>
    </location>
</feature>
<dbReference type="PROSITE" id="PS50059">
    <property type="entry name" value="FKBP_PPIASE"/>
    <property type="match status" value="1"/>
</dbReference>
<dbReference type="Pfam" id="PF00254">
    <property type="entry name" value="FKBP_C"/>
    <property type="match status" value="1"/>
</dbReference>
<feature type="region of interest" description="Disordered" evidence="7">
    <location>
        <begin position="1"/>
        <end position="56"/>
    </location>
</feature>
<dbReference type="EC" id="5.2.1.8" evidence="2 6"/>
<proteinExistence type="inferred from homology"/>
<evidence type="ECO:0000256" key="1">
    <source>
        <dbReference type="ARBA" id="ARBA00000971"/>
    </source>
</evidence>
<dbReference type="PANTHER" id="PTHR10516">
    <property type="entry name" value="PEPTIDYL-PROLYL CIS-TRANS ISOMERASE"/>
    <property type="match status" value="1"/>
</dbReference>
<reference evidence="9" key="1">
    <citation type="submission" date="2025-08" db="UniProtKB">
        <authorList>
            <consortium name="Ensembl"/>
        </authorList>
    </citation>
    <scope>IDENTIFICATION</scope>
</reference>
<evidence type="ECO:0000313" key="9">
    <source>
        <dbReference type="Ensembl" id="ENSCAFP00020008017.1"/>
    </source>
</evidence>
<dbReference type="Ensembl" id="ENSCAFT00020009303.1">
    <property type="protein sequence ID" value="ENSCAFP00020008017.1"/>
    <property type="gene ID" value="ENSCAFG00020006489.1"/>
</dbReference>
<feature type="compositionally biased region" description="Basic and acidic residues" evidence="7">
    <location>
        <begin position="1"/>
        <end position="17"/>
    </location>
</feature>
<keyword evidence="10" id="KW-1185">Reference proteome</keyword>
<evidence type="ECO:0000313" key="10">
    <source>
        <dbReference type="Proteomes" id="UP000694391"/>
    </source>
</evidence>
<keyword evidence="3 6" id="KW-0697">Rotamase</keyword>
<evidence type="ECO:0000256" key="4">
    <source>
        <dbReference type="ARBA" id="ARBA00023235"/>
    </source>
</evidence>
<dbReference type="PANTHER" id="PTHR10516:SF301">
    <property type="entry name" value="PEPTIDYL-PROLYL CIS-TRANS ISOMERASE FKBP1A-RELATED"/>
    <property type="match status" value="1"/>
</dbReference>
<dbReference type="InterPro" id="IPR050689">
    <property type="entry name" value="FKBP-type_PPIase"/>
</dbReference>
<dbReference type="InterPro" id="IPR001179">
    <property type="entry name" value="PPIase_FKBP_dom"/>
</dbReference>
<dbReference type="AlphaFoldDB" id="A0A8C0JZN2"/>
<evidence type="ECO:0000256" key="3">
    <source>
        <dbReference type="ARBA" id="ARBA00023110"/>
    </source>
</evidence>
<dbReference type="SUPFAM" id="SSF54534">
    <property type="entry name" value="FKBP-like"/>
    <property type="match status" value="1"/>
</dbReference>
<accession>A0A8C0JZN2</accession>
<dbReference type="Proteomes" id="UP000694391">
    <property type="component" value="Unplaced"/>
</dbReference>